<accession>A0A5E4R3Z2</accession>
<keyword evidence="2" id="KW-0732">Signal</keyword>
<dbReference type="GO" id="GO:0098632">
    <property type="term" value="F:cell-cell adhesion mediator activity"/>
    <property type="evidence" value="ECO:0007669"/>
    <property type="project" value="TreeGrafter"/>
</dbReference>
<evidence type="ECO:0000256" key="1">
    <source>
        <dbReference type="ARBA" id="ARBA00023319"/>
    </source>
</evidence>
<dbReference type="GO" id="GO:0007411">
    <property type="term" value="P:axon guidance"/>
    <property type="evidence" value="ECO:0007669"/>
    <property type="project" value="TreeGrafter"/>
</dbReference>
<dbReference type="GO" id="GO:0030424">
    <property type="term" value="C:axon"/>
    <property type="evidence" value="ECO:0007669"/>
    <property type="project" value="TreeGrafter"/>
</dbReference>
<evidence type="ECO:0000313" key="4">
    <source>
        <dbReference type="EMBL" id="VVD04222.1"/>
    </source>
</evidence>
<evidence type="ECO:0000256" key="2">
    <source>
        <dbReference type="SAM" id="SignalP"/>
    </source>
</evidence>
<reference evidence="4 5" key="1">
    <citation type="submission" date="2017-07" db="EMBL/GenBank/DDBJ databases">
        <authorList>
            <person name="Talla V."/>
            <person name="Backstrom N."/>
        </authorList>
    </citation>
    <scope>NUCLEOTIDE SEQUENCE [LARGE SCALE GENOMIC DNA]</scope>
</reference>
<dbReference type="InterPro" id="IPR003598">
    <property type="entry name" value="Ig_sub2"/>
</dbReference>
<dbReference type="SUPFAM" id="SSF48726">
    <property type="entry name" value="Immunoglobulin"/>
    <property type="match status" value="2"/>
</dbReference>
<dbReference type="EMBL" id="FZQP02006846">
    <property type="protein sequence ID" value="VVD04222.1"/>
    <property type="molecule type" value="Genomic_DNA"/>
</dbReference>
<dbReference type="SMART" id="SM00409">
    <property type="entry name" value="IG"/>
    <property type="match status" value="1"/>
</dbReference>
<feature type="chain" id="PRO_5022863367" description="Ig-like domain-containing protein" evidence="2">
    <location>
        <begin position="25"/>
        <end position="236"/>
    </location>
</feature>
<dbReference type="InterPro" id="IPR003599">
    <property type="entry name" value="Ig_sub"/>
</dbReference>
<dbReference type="SMART" id="SM00408">
    <property type="entry name" value="IGc2"/>
    <property type="match status" value="2"/>
</dbReference>
<evidence type="ECO:0000313" key="5">
    <source>
        <dbReference type="Proteomes" id="UP000324832"/>
    </source>
</evidence>
<feature type="signal peptide" evidence="2">
    <location>
        <begin position="1"/>
        <end position="24"/>
    </location>
</feature>
<keyword evidence="1" id="KW-0393">Immunoglobulin domain</keyword>
<feature type="domain" description="Ig-like" evidence="3">
    <location>
        <begin position="133"/>
        <end position="207"/>
    </location>
</feature>
<dbReference type="InterPro" id="IPR007110">
    <property type="entry name" value="Ig-like_dom"/>
</dbReference>
<dbReference type="InterPro" id="IPR013098">
    <property type="entry name" value="Ig_I-set"/>
</dbReference>
<feature type="domain" description="Ig-like" evidence="3">
    <location>
        <begin position="42"/>
        <end position="91"/>
    </location>
</feature>
<evidence type="ECO:0000259" key="3">
    <source>
        <dbReference type="PROSITE" id="PS50835"/>
    </source>
</evidence>
<dbReference type="GO" id="GO:0070593">
    <property type="term" value="P:dendrite self-avoidance"/>
    <property type="evidence" value="ECO:0007669"/>
    <property type="project" value="TreeGrafter"/>
</dbReference>
<keyword evidence="5" id="KW-1185">Reference proteome</keyword>
<dbReference type="GO" id="GO:0005886">
    <property type="term" value="C:plasma membrane"/>
    <property type="evidence" value="ECO:0007669"/>
    <property type="project" value="TreeGrafter"/>
</dbReference>
<dbReference type="InterPro" id="IPR013783">
    <property type="entry name" value="Ig-like_fold"/>
</dbReference>
<dbReference type="Proteomes" id="UP000324832">
    <property type="component" value="Unassembled WGS sequence"/>
</dbReference>
<dbReference type="PANTHER" id="PTHR10075:SF109">
    <property type="entry name" value="NEURAL_ECTODERMAL DEVELOPMENT FACTOR IMP-L2"/>
    <property type="match status" value="1"/>
</dbReference>
<protein>
    <recommendedName>
        <fullName evidence="3">Ig-like domain-containing protein</fullName>
    </recommendedName>
</protein>
<proteinExistence type="predicted"/>
<dbReference type="PANTHER" id="PTHR10075">
    <property type="entry name" value="BASIGIN RELATED"/>
    <property type="match status" value="1"/>
</dbReference>
<sequence length="236" mass="26017">MSNIVLLLTATALVTLEVALQANAQISHSKFIDTNIKRSNSPRWRARVVSKYVNIFEAPPETATHVSGRPTVLKCVAGGNPAPVIKWMKNGVIVADLEGVTNEIFSVHPSSIGRMTSKLVIEAPDNASTNQAPIITAYYDEIMQAMGTTITLPCRVHSTTTAEVYWVDQNDQVVYGNKRLQVLPSGDLRIPELVFSDMGGYTCVAENMFGKDSFNTYVYALCLAARRQLCSYLTYY</sequence>
<dbReference type="GO" id="GO:0007156">
    <property type="term" value="P:homophilic cell adhesion via plasma membrane adhesion molecules"/>
    <property type="evidence" value="ECO:0007669"/>
    <property type="project" value="TreeGrafter"/>
</dbReference>
<dbReference type="AlphaFoldDB" id="A0A5E4R3Z2"/>
<organism evidence="4 5">
    <name type="scientific">Leptidea sinapis</name>
    <dbReference type="NCBI Taxonomy" id="189913"/>
    <lineage>
        <taxon>Eukaryota</taxon>
        <taxon>Metazoa</taxon>
        <taxon>Ecdysozoa</taxon>
        <taxon>Arthropoda</taxon>
        <taxon>Hexapoda</taxon>
        <taxon>Insecta</taxon>
        <taxon>Pterygota</taxon>
        <taxon>Neoptera</taxon>
        <taxon>Endopterygota</taxon>
        <taxon>Lepidoptera</taxon>
        <taxon>Glossata</taxon>
        <taxon>Ditrysia</taxon>
        <taxon>Papilionoidea</taxon>
        <taxon>Pieridae</taxon>
        <taxon>Dismorphiinae</taxon>
        <taxon>Leptidea</taxon>
    </lineage>
</organism>
<dbReference type="Gene3D" id="2.60.40.10">
    <property type="entry name" value="Immunoglobulins"/>
    <property type="match status" value="2"/>
</dbReference>
<gene>
    <name evidence="4" type="ORF">LSINAPIS_LOCUS14026</name>
</gene>
<name>A0A5E4R3Z2_9NEOP</name>
<dbReference type="InterPro" id="IPR036179">
    <property type="entry name" value="Ig-like_dom_sf"/>
</dbReference>
<dbReference type="PROSITE" id="PS50835">
    <property type="entry name" value="IG_LIKE"/>
    <property type="match status" value="2"/>
</dbReference>
<dbReference type="Pfam" id="PF07679">
    <property type="entry name" value="I-set"/>
    <property type="match status" value="1"/>
</dbReference>